<proteinExistence type="predicted"/>
<keyword evidence="2" id="KW-1185">Reference proteome</keyword>
<evidence type="ECO:0000313" key="1">
    <source>
        <dbReference type="EMBL" id="KHG16083.1"/>
    </source>
</evidence>
<accession>A0A0B0NND6</accession>
<dbReference type="EMBL" id="KN405299">
    <property type="protein sequence ID" value="KHG16083.1"/>
    <property type="molecule type" value="Genomic_DNA"/>
</dbReference>
<sequence length="116" mass="13534">MAICHFYKPQTEYPLARVSKQPKVDDGVSSHHHRSWWTITRRRNAMRGWGCVWRGVKLFVGMLAWSMQVTHAWKLQWWRPFIGRGAKLGLAEHAWVLGPFGSVSIEPLKLGWVRLI</sequence>
<reference evidence="2" key="1">
    <citation type="submission" date="2014-09" db="EMBL/GenBank/DDBJ databases">
        <authorList>
            <person name="Mudge J."/>
            <person name="Ramaraj T."/>
            <person name="Lindquist I.E."/>
            <person name="Bharti A.K."/>
            <person name="Sundararajan A."/>
            <person name="Cameron C.T."/>
            <person name="Woodward J.E."/>
            <person name="May G.D."/>
            <person name="Brubaker C."/>
            <person name="Broadhvest J."/>
            <person name="Wilkins T.A."/>
        </authorList>
    </citation>
    <scope>NUCLEOTIDE SEQUENCE</scope>
    <source>
        <strain evidence="2">cv. AKA8401</strain>
    </source>
</reference>
<name>A0A0B0NND6_GOSAR</name>
<dbReference type="Proteomes" id="UP000032142">
    <property type="component" value="Unassembled WGS sequence"/>
</dbReference>
<protein>
    <submittedName>
        <fullName evidence="1">Sarcosine dehydrogenase-2C mitochondrial</fullName>
    </submittedName>
</protein>
<dbReference type="AlphaFoldDB" id="A0A0B0NND6"/>
<organism evidence="1 2">
    <name type="scientific">Gossypium arboreum</name>
    <name type="common">Tree cotton</name>
    <name type="synonym">Gossypium nanking</name>
    <dbReference type="NCBI Taxonomy" id="29729"/>
    <lineage>
        <taxon>Eukaryota</taxon>
        <taxon>Viridiplantae</taxon>
        <taxon>Streptophyta</taxon>
        <taxon>Embryophyta</taxon>
        <taxon>Tracheophyta</taxon>
        <taxon>Spermatophyta</taxon>
        <taxon>Magnoliopsida</taxon>
        <taxon>eudicotyledons</taxon>
        <taxon>Gunneridae</taxon>
        <taxon>Pentapetalae</taxon>
        <taxon>rosids</taxon>
        <taxon>malvids</taxon>
        <taxon>Malvales</taxon>
        <taxon>Malvaceae</taxon>
        <taxon>Malvoideae</taxon>
        <taxon>Gossypium</taxon>
    </lineage>
</organism>
<evidence type="ECO:0000313" key="2">
    <source>
        <dbReference type="Proteomes" id="UP000032142"/>
    </source>
</evidence>
<gene>
    <name evidence="1" type="ORF">F383_20811</name>
</gene>